<dbReference type="EMBL" id="CP021252">
    <property type="protein sequence ID" value="ART21964.1"/>
    <property type="molecule type" value="Genomic_DNA"/>
</dbReference>
<accession>A0A2H1ABM0</accession>
<evidence type="ECO:0000313" key="3">
    <source>
        <dbReference type="EMBL" id="ATZ09546.1"/>
    </source>
</evidence>
<keyword evidence="2" id="KW-0540">Nuclease</keyword>
<dbReference type="GO" id="GO:0004519">
    <property type="term" value="F:endonuclease activity"/>
    <property type="evidence" value="ECO:0007669"/>
    <property type="project" value="UniProtKB-KW"/>
</dbReference>
<reference evidence="2 5" key="1">
    <citation type="submission" date="2017-05" db="EMBL/GenBank/DDBJ databases">
        <title>Complete genome sequence of Corynebacterium striatum KC-Na-1 isolated from Neophocaena asiaeorientalis in Korea.</title>
        <authorList>
            <person name="Kim J.H."/>
            <person name="Lee K."/>
        </authorList>
    </citation>
    <scope>NUCLEOTIDE SEQUENCE [LARGE SCALE GENOMIC DNA]</scope>
    <source>
        <strain evidence="2 5">KC-Na-01</strain>
    </source>
</reference>
<dbReference type="SMART" id="SM00507">
    <property type="entry name" value="HNHc"/>
    <property type="match status" value="1"/>
</dbReference>
<dbReference type="Proteomes" id="UP000231994">
    <property type="component" value="Chromosome"/>
</dbReference>
<dbReference type="EMBL" id="CP024932">
    <property type="protein sequence ID" value="ATZ09546.1"/>
    <property type="molecule type" value="Genomic_DNA"/>
</dbReference>
<protein>
    <submittedName>
        <fullName evidence="2">HNH endonuclease</fullName>
    </submittedName>
</protein>
<sequence>MRLQSFFAALGRAIDLVAECAGMSESDLLALGAAPADAAELLALHHSYFGPTHSTKKQRTAVAAARSRGHGLVTLRQIESFVAKVRDHNKAWDLRVELCQTSAELVEKVARKRLREWRKPREYAERAKLTQHGNGLATLTVTADSMQLTDVFQGIDQQRPGESFLENLDGKGVKTEVMTMAVLQVDDYAQLLKGNTDKDGEEFIVRMTNGATLTGSQLVERALLEKGVIVAVSREHGPLDVFRTRRFATDKQRLALMAESPCCAWKDCPVPFEKCQIHHMVAWARGGSTNILNLVPLCPYHNGVNDDDPTAPPMRGRMVRVGGRVAWQPPYDAAPIPTSKFN</sequence>
<evidence type="ECO:0000313" key="4">
    <source>
        <dbReference type="Proteomes" id="UP000231994"/>
    </source>
</evidence>
<dbReference type="InterPro" id="IPR003615">
    <property type="entry name" value="HNH_nuc"/>
</dbReference>
<gene>
    <name evidence="3" type="ORF">A9D01_13140</name>
    <name evidence="2" type="ORF">CBE89_11030</name>
</gene>
<evidence type="ECO:0000313" key="2">
    <source>
        <dbReference type="EMBL" id="ART21964.1"/>
    </source>
</evidence>
<organism evidence="2 5">
    <name type="scientific">Corynebacterium striatum</name>
    <dbReference type="NCBI Taxonomy" id="43770"/>
    <lineage>
        <taxon>Bacteria</taxon>
        <taxon>Bacillati</taxon>
        <taxon>Actinomycetota</taxon>
        <taxon>Actinomycetes</taxon>
        <taxon>Mycobacteriales</taxon>
        <taxon>Corynebacteriaceae</taxon>
        <taxon>Corynebacterium</taxon>
    </lineage>
</organism>
<dbReference type="GO" id="GO:0003676">
    <property type="term" value="F:nucleic acid binding"/>
    <property type="evidence" value="ECO:0007669"/>
    <property type="project" value="InterPro"/>
</dbReference>
<evidence type="ECO:0000259" key="1">
    <source>
        <dbReference type="SMART" id="SM00507"/>
    </source>
</evidence>
<evidence type="ECO:0000313" key="5">
    <source>
        <dbReference type="Proteomes" id="UP000250197"/>
    </source>
</evidence>
<dbReference type="Pfam" id="PF01844">
    <property type="entry name" value="HNH"/>
    <property type="match status" value="1"/>
</dbReference>
<proteinExistence type="predicted"/>
<dbReference type="AlphaFoldDB" id="A0A2H1ABM0"/>
<name>A0A2H1ABM0_CORST</name>
<keyword evidence="2" id="KW-0255">Endonuclease</keyword>
<reference evidence="3 4" key="2">
    <citation type="submission" date="2017-11" db="EMBL/GenBank/DDBJ databases">
        <title>Whole genome sequencing of cultured pathogen.</title>
        <authorList>
            <person name="Hoffmann M."/>
            <person name="Sanchez M."/>
            <person name="Timme R."/>
            <person name="Nudel K."/>
            <person name="Bry L."/>
        </authorList>
    </citation>
    <scope>NUCLEOTIDE SEQUENCE [LARGE SCALE GENOMIC DNA]</scope>
    <source>
        <strain evidence="3 4">216</strain>
    </source>
</reference>
<dbReference type="GO" id="GO:0008270">
    <property type="term" value="F:zinc ion binding"/>
    <property type="evidence" value="ECO:0007669"/>
    <property type="project" value="InterPro"/>
</dbReference>
<dbReference type="InterPro" id="IPR002711">
    <property type="entry name" value="HNH"/>
</dbReference>
<dbReference type="Proteomes" id="UP000250197">
    <property type="component" value="Chromosome"/>
</dbReference>
<dbReference type="RefSeq" id="WP_046646568.1">
    <property type="nucleotide sequence ID" value="NZ_CP021252.1"/>
</dbReference>
<dbReference type="Gene3D" id="1.10.30.50">
    <property type="match status" value="1"/>
</dbReference>
<dbReference type="CDD" id="cd00085">
    <property type="entry name" value="HNHc"/>
    <property type="match status" value="1"/>
</dbReference>
<dbReference type="KEGG" id="cstr:CBE89_11030"/>
<keyword evidence="2" id="KW-0378">Hydrolase</keyword>
<feature type="domain" description="HNH nuclease" evidence="1">
    <location>
        <begin position="251"/>
        <end position="303"/>
    </location>
</feature>